<dbReference type="GO" id="GO:0019843">
    <property type="term" value="F:rRNA binding"/>
    <property type="evidence" value="ECO:0007669"/>
    <property type="project" value="UniProtKB-UniRule"/>
</dbReference>
<dbReference type="GO" id="GO:0003735">
    <property type="term" value="F:structural constituent of ribosome"/>
    <property type="evidence" value="ECO:0007669"/>
    <property type="project" value="UniProtKB-UniRule"/>
</dbReference>
<evidence type="ECO:0000256" key="1">
    <source>
        <dbReference type="ARBA" id="ARBA00010254"/>
    </source>
</evidence>
<evidence type="ECO:0000313" key="7">
    <source>
        <dbReference type="EMBL" id="APF17662.1"/>
    </source>
</evidence>
<comment type="function">
    <text evidence="6">One of the primary rRNA binding proteins, it binds specifically to the 5'-end of 16S ribosomal RNA.</text>
</comment>
<dbReference type="InterPro" id="IPR019984">
    <property type="entry name" value="Ribosomal_uS17_bact/chlr"/>
</dbReference>
<evidence type="ECO:0000256" key="5">
    <source>
        <dbReference type="ARBA" id="ARBA00023274"/>
    </source>
</evidence>
<dbReference type="NCBIfam" id="TIGR03635">
    <property type="entry name" value="uS17_bact"/>
    <property type="match status" value="1"/>
</dbReference>
<comment type="similarity">
    <text evidence="1 6">Belongs to the universal ribosomal protein uS17 family.</text>
</comment>
<proteinExistence type="inferred from homology"/>
<dbReference type="Gene3D" id="2.40.50.140">
    <property type="entry name" value="Nucleic acid-binding proteins"/>
    <property type="match status" value="1"/>
</dbReference>
<dbReference type="Proteomes" id="UP000183868">
    <property type="component" value="Chromosome"/>
</dbReference>
<keyword evidence="5 6" id="KW-0687">Ribonucleoprotein</keyword>
<protein>
    <recommendedName>
        <fullName evidence="6">Small ribosomal subunit protein uS17</fullName>
    </recommendedName>
</protein>
<dbReference type="Pfam" id="PF00366">
    <property type="entry name" value="Ribosomal_S17"/>
    <property type="match status" value="1"/>
</dbReference>
<dbReference type="CDD" id="cd00364">
    <property type="entry name" value="Ribosomal_uS17"/>
    <property type="match status" value="1"/>
</dbReference>
<gene>
    <name evidence="7" type="primary">s17P</name>
    <name evidence="6" type="synonym">rpsQ</name>
    <name evidence="7" type="ORF">Cabys_911</name>
</gene>
<keyword evidence="3 6" id="KW-0694">RNA-binding</keyword>
<keyword evidence="2 6" id="KW-0699">rRNA-binding</keyword>
<dbReference type="SUPFAM" id="SSF50249">
    <property type="entry name" value="Nucleic acid-binding proteins"/>
    <property type="match status" value="1"/>
</dbReference>
<keyword evidence="4 6" id="KW-0689">Ribosomal protein</keyword>
<reference evidence="7 8" key="1">
    <citation type="submission" date="2016-11" db="EMBL/GenBank/DDBJ databases">
        <title>Genomic analysis of Caldithrix abyssi and proposal of a novel bacterial phylum Caldithrichaeota.</title>
        <authorList>
            <person name="Kublanov I."/>
            <person name="Sigalova O."/>
            <person name="Gavrilov S."/>
            <person name="Lebedinsky A."/>
            <person name="Ivanova N."/>
            <person name="Daum C."/>
            <person name="Reddy T."/>
            <person name="Klenk H.P."/>
            <person name="Goker M."/>
            <person name="Reva O."/>
            <person name="Miroshnichenko M."/>
            <person name="Kyprides N."/>
            <person name="Woyke T."/>
            <person name="Gelfand M."/>
        </authorList>
    </citation>
    <scope>NUCLEOTIDE SEQUENCE [LARGE SCALE GENOMIC DNA]</scope>
    <source>
        <strain evidence="7 8">LF13</strain>
    </source>
</reference>
<organism evidence="7 8">
    <name type="scientific">Caldithrix abyssi DSM 13497</name>
    <dbReference type="NCBI Taxonomy" id="880073"/>
    <lineage>
        <taxon>Bacteria</taxon>
        <taxon>Pseudomonadati</taxon>
        <taxon>Calditrichota</taxon>
        <taxon>Calditrichia</taxon>
        <taxon>Calditrichales</taxon>
        <taxon>Calditrichaceae</taxon>
        <taxon>Caldithrix</taxon>
    </lineage>
</organism>
<accession>A0A1J1C515</accession>
<dbReference type="EMBL" id="CP018099">
    <property type="protein sequence ID" value="APF17662.1"/>
    <property type="molecule type" value="Genomic_DNA"/>
</dbReference>
<dbReference type="GO" id="GO:0006412">
    <property type="term" value="P:translation"/>
    <property type="evidence" value="ECO:0007669"/>
    <property type="project" value="UniProtKB-UniRule"/>
</dbReference>
<comment type="subunit">
    <text evidence="6">Part of the 30S ribosomal subunit.</text>
</comment>
<dbReference type="PANTHER" id="PTHR10744">
    <property type="entry name" value="40S RIBOSOMAL PROTEIN S11 FAMILY MEMBER"/>
    <property type="match status" value="1"/>
</dbReference>
<sequence>MDKTITVAVERRFRHPIYGKFVKKTTKFKAHDEKNECSEGDVVKIMETRPFSKTKRWRLVEIVEKVK</sequence>
<dbReference type="GO" id="GO:0022627">
    <property type="term" value="C:cytosolic small ribosomal subunit"/>
    <property type="evidence" value="ECO:0007669"/>
    <property type="project" value="UniProtKB-UniRule"/>
</dbReference>
<evidence type="ECO:0000256" key="6">
    <source>
        <dbReference type="HAMAP-Rule" id="MF_01345"/>
    </source>
</evidence>
<name>A0A1J1C515_CALAY</name>
<dbReference type="PRINTS" id="PR00973">
    <property type="entry name" value="RIBOSOMALS17"/>
</dbReference>
<dbReference type="HAMAP" id="MF_01345_B">
    <property type="entry name" value="Ribosomal_uS17_B"/>
    <property type="match status" value="1"/>
</dbReference>
<dbReference type="NCBIfam" id="NF004123">
    <property type="entry name" value="PRK05610.1"/>
    <property type="match status" value="1"/>
</dbReference>
<evidence type="ECO:0000256" key="2">
    <source>
        <dbReference type="ARBA" id="ARBA00022730"/>
    </source>
</evidence>
<evidence type="ECO:0000256" key="3">
    <source>
        <dbReference type="ARBA" id="ARBA00022884"/>
    </source>
</evidence>
<evidence type="ECO:0000256" key="4">
    <source>
        <dbReference type="ARBA" id="ARBA00022980"/>
    </source>
</evidence>
<dbReference type="KEGG" id="caby:Cabys_911"/>
<evidence type="ECO:0000313" key="8">
    <source>
        <dbReference type="Proteomes" id="UP000183868"/>
    </source>
</evidence>
<dbReference type="InterPro" id="IPR012340">
    <property type="entry name" value="NA-bd_OB-fold"/>
</dbReference>
<dbReference type="InterPro" id="IPR000266">
    <property type="entry name" value="Ribosomal_uS17"/>
</dbReference>
<dbReference type="PANTHER" id="PTHR10744:SF1">
    <property type="entry name" value="SMALL RIBOSOMAL SUBUNIT PROTEIN US17M"/>
    <property type="match status" value="1"/>
</dbReference>
<dbReference type="AlphaFoldDB" id="A0A1J1C515"/>